<dbReference type="PRINTS" id="PR00038">
    <property type="entry name" value="HTHLUXR"/>
</dbReference>
<evidence type="ECO:0000256" key="3">
    <source>
        <dbReference type="ARBA" id="ARBA00023163"/>
    </source>
</evidence>
<dbReference type="SMART" id="SM00421">
    <property type="entry name" value="HTH_LUXR"/>
    <property type="match status" value="1"/>
</dbReference>
<dbReference type="GO" id="GO:0006355">
    <property type="term" value="P:regulation of DNA-templated transcription"/>
    <property type="evidence" value="ECO:0007669"/>
    <property type="project" value="InterPro"/>
</dbReference>
<evidence type="ECO:0000256" key="2">
    <source>
        <dbReference type="ARBA" id="ARBA00023125"/>
    </source>
</evidence>
<dbReference type="InterPro" id="IPR000792">
    <property type="entry name" value="Tscrpt_reg_LuxR_C"/>
</dbReference>
<keyword evidence="2" id="KW-0238">DNA-binding</keyword>
<dbReference type="InterPro" id="IPR001789">
    <property type="entry name" value="Sig_transdc_resp-reg_receiver"/>
</dbReference>
<dbReference type="CDD" id="cd06170">
    <property type="entry name" value="LuxR_C_like"/>
    <property type="match status" value="1"/>
</dbReference>
<dbReference type="OrthoDB" id="9782655at2"/>
<dbReference type="AlphaFoldDB" id="A0A5B8S5E4"/>
<dbReference type="InterPro" id="IPR036388">
    <property type="entry name" value="WH-like_DNA-bd_sf"/>
</dbReference>
<evidence type="ECO:0000256" key="1">
    <source>
        <dbReference type="ARBA" id="ARBA00023015"/>
    </source>
</evidence>
<dbReference type="PROSITE" id="PS00622">
    <property type="entry name" value="HTH_LUXR_1"/>
    <property type="match status" value="1"/>
</dbReference>
<evidence type="ECO:0000256" key="4">
    <source>
        <dbReference type="PROSITE-ProRule" id="PRU00169"/>
    </source>
</evidence>
<evidence type="ECO:0000259" key="6">
    <source>
        <dbReference type="PROSITE" id="PS50110"/>
    </source>
</evidence>
<dbReference type="GO" id="GO:0003677">
    <property type="term" value="F:DNA binding"/>
    <property type="evidence" value="ECO:0007669"/>
    <property type="project" value="UniProtKB-KW"/>
</dbReference>
<feature type="domain" description="HTH luxR-type" evidence="5">
    <location>
        <begin position="132"/>
        <end position="197"/>
    </location>
</feature>
<keyword evidence="8" id="KW-1185">Reference proteome</keyword>
<dbReference type="SUPFAM" id="SSF52172">
    <property type="entry name" value="CheY-like"/>
    <property type="match status" value="1"/>
</dbReference>
<feature type="modified residue" description="4-aspartylphosphate" evidence="4">
    <location>
        <position position="53"/>
    </location>
</feature>
<keyword evidence="4" id="KW-0597">Phosphoprotein</keyword>
<evidence type="ECO:0000259" key="5">
    <source>
        <dbReference type="PROSITE" id="PS50043"/>
    </source>
</evidence>
<dbReference type="KEGG" id="ngf:FRF71_09325"/>
<proteinExistence type="predicted"/>
<dbReference type="Gene3D" id="3.40.50.2300">
    <property type="match status" value="1"/>
</dbReference>
<keyword evidence="3" id="KW-0804">Transcription</keyword>
<keyword evidence="1" id="KW-0805">Transcription regulation</keyword>
<dbReference type="GO" id="GO:0000160">
    <property type="term" value="P:phosphorelay signal transduction system"/>
    <property type="evidence" value="ECO:0007669"/>
    <property type="project" value="InterPro"/>
</dbReference>
<dbReference type="Proteomes" id="UP000321172">
    <property type="component" value="Chromosome"/>
</dbReference>
<dbReference type="Pfam" id="PF00196">
    <property type="entry name" value="GerE"/>
    <property type="match status" value="1"/>
</dbReference>
<gene>
    <name evidence="7" type="ORF">FRF71_09325</name>
</gene>
<evidence type="ECO:0000313" key="7">
    <source>
        <dbReference type="EMBL" id="QEA16318.1"/>
    </source>
</evidence>
<dbReference type="PANTHER" id="PTHR44688">
    <property type="entry name" value="DNA-BINDING TRANSCRIPTIONAL ACTIVATOR DEVR_DOSR"/>
    <property type="match status" value="1"/>
</dbReference>
<dbReference type="PANTHER" id="PTHR44688:SF16">
    <property type="entry name" value="DNA-BINDING TRANSCRIPTIONAL ACTIVATOR DEVR_DOSR"/>
    <property type="match status" value="1"/>
</dbReference>
<dbReference type="RefSeq" id="WP_147090399.1">
    <property type="nucleotide sequence ID" value="NZ_BAABJD010000006.1"/>
</dbReference>
<name>A0A5B8S5E4_9SPHN</name>
<dbReference type="SUPFAM" id="SSF46894">
    <property type="entry name" value="C-terminal effector domain of the bipartite response regulators"/>
    <property type="match status" value="1"/>
</dbReference>
<dbReference type="InterPro" id="IPR016032">
    <property type="entry name" value="Sig_transdc_resp-reg_C-effctor"/>
</dbReference>
<dbReference type="InterPro" id="IPR011006">
    <property type="entry name" value="CheY-like_superfamily"/>
</dbReference>
<dbReference type="PROSITE" id="PS50110">
    <property type="entry name" value="RESPONSE_REGULATORY"/>
    <property type="match status" value="1"/>
</dbReference>
<feature type="domain" description="Response regulatory" evidence="6">
    <location>
        <begin position="6"/>
        <end position="116"/>
    </location>
</feature>
<accession>A0A5B8S5E4</accession>
<protein>
    <submittedName>
        <fullName evidence="7">LuxR family transcriptional regulator</fullName>
    </submittedName>
</protein>
<evidence type="ECO:0000313" key="8">
    <source>
        <dbReference type="Proteomes" id="UP000321172"/>
    </source>
</evidence>
<dbReference type="PROSITE" id="PS50043">
    <property type="entry name" value="HTH_LUXR_2"/>
    <property type="match status" value="1"/>
</dbReference>
<reference evidence="7 8" key="1">
    <citation type="journal article" date="2013" name="J. Microbiol. Biotechnol.">
        <title>Novosphingobium ginsenosidimutans sp. nov., with the ability to convert ginsenoside.</title>
        <authorList>
            <person name="Kim J.K."/>
            <person name="He D."/>
            <person name="Liu Q.M."/>
            <person name="Park H.Y."/>
            <person name="Jung M.S."/>
            <person name="Yoon M.H."/>
            <person name="Kim S.C."/>
            <person name="Im W.T."/>
        </authorList>
    </citation>
    <scope>NUCLEOTIDE SEQUENCE [LARGE SCALE GENOMIC DNA]</scope>
    <source>
        <strain evidence="7 8">FW-6</strain>
    </source>
</reference>
<organism evidence="7 8">
    <name type="scientific">Novosphingobium ginsenosidimutans</name>
    <dbReference type="NCBI Taxonomy" id="1176536"/>
    <lineage>
        <taxon>Bacteria</taxon>
        <taxon>Pseudomonadati</taxon>
        <taxon>Pseudomonadota</taxon>
        <taxon>Alphaproteobacteria</taxon>
        <taxon>Sphingomonadales</taxon>
        <taxon>Sphingomonadaceae</taxon>
        <taxon>Novosphingobium</taxon>
    </lineage>
</organism>
<dbReference type="EMBL" id="CP042345">
    <property type="protein sequence ID" value="QEA16318.1"/>
    <property type="molecule type" value="Genomic_DNA"/>
</dbReference>
<sequence length="200" mass="21610">MDRRRTIAVVDCNSRRRAAMTHAFSGSGIHVEPFETIDELADAWPRAEAIMVDDSGDAVADLVMLMAENGRWLPIIAFADDPSTDQIVKAVLAGAVDYLAWPCDAAQVIGALIGAESTGAALGSLKLREARARSRVQRLTRREREVLAGVAIGLSNRLIGEQLEISPRTVEIHRANMLTKMGAQHTSEAIRIAIEASLVA</sequence>
<dbReference type="Gene3D" id="1.10.10.10">
    <property type="entry name" value="Winged helix-like DNA-binding domain superfamily/Winged helix DNA-binding domain"/>
    <property type="match status" value="1"/>
</dbReference>